<sequence>MKLIITLLLGLLLTGCGYKQDDDIEQWMRDAGKDIKGSIEPIPPMQPYTPFEYQGQSLIPPFNTDRLQIAKKSARNNLPDTQRPRELLENYDLDKLKLVGTIMLKRGRIGLLRTPDVGIQRIQVGSFVGPNFGIVRSISETDVRLDETVEDINGEWVKQENHLYLQVEQGRTP</sequence>
<comment type="caution">
    <text evidence="1">The sequence shown here is derived from an EMBL/GenBank/DDBJ whole genome shotgun (WGS) entry which is preliminary data.</text>
</comment>
<dbReference type="Pfam" id="PF04351">
    <property type="entry name" value="PilP"/>
    <property type="match status" value="1"/>
</dbReference>
<evidence type="ECO:0000313" key="1">
    <source>
        <dbReference type="EMBL" id="MEQ6289661.1"/>
    </source>
</evidence>
<dbReference type="InterPro" id="IPR007446">
    <property type="entry name" value="PilP"/>
</dbReference>
<gene>
    <name evidence="1" type="ORF">ABNW52_03445</name>
</gene>
<proteinExistence type="predicted"/>
<evidence type="ECO:0000313" key="2">
    <source>
        <dbReference type="Proteomes" id="UP001433638"/>
    </source>
</evidence>
<dbReference type="Gene3D" id="2.30.30.830">
    <property type="match status" value="1"/>
</dbReference>
<dbReference type="RefSeq" id="WP_349584041.1">
    <property type="nucleotide sequence ID" value="NZ_JBEFLD010000002.1"/>
</dbReference>
<dbReference type="EMBL" id="JBEFLD010000002">
    <property type="protein sequence ID" value="MEQ6289661.1"/>
    <property type="molecule type" value="Genomic_DNA"/>
</dbReference>
<keyword evidence="2" id="KW-1185">Reference proteome</keyword>
<dbReference type="Proteomes" id="UP001433638">
    <property type="component" value="Unassembled WGS sequence"/>
</dbReference>
<dbReference type="PIRSF" id="PIRSF016481">
    <property type="entry name" value="Pilus_assembly_PilP"/>
    <property type="match status" value="1"/>
</dbReference>
<reference evidence="1" key="1">
    <citation type="submission" date="2024-06" db="EMBL/GenBank/DDBJ databases">
        <title>Genome sequence of Vogesella sp. MAHUQ-64.</title>
        <authorList>
            <person name="Huq M.A."/>
        </authorList>
    </citation>
    <scope>NUCLEOTIDE SEQUENCE</scope>
    <source>
        <strain evidence="1">MAHUQ-64</strain>
    </source>
</reference>
<name>A0ABV1M0U4_9NEIS</name>
<protein>
    <submittedName>
        <fullName evidence="1">Pilus assembly protein PilP</fullName>
    </submittedName>
</protein>
<organism evidence="1 2">
    <name type="scientific">Vogesella oryzagri</name>
    <dbReference type="NCBI Taxonomy" id="3160864"/>
    <lineage>
        <taxon>Bacteria</taxon>
        <taxon>Pseudomonadati</taxon>
        <taxon>Pseudomonadota</taxon>
        <taxon>Betaproteobacteria</taxon>
        <taxon>Neisseriales</taxon>
        <taxon>Chromobacteriaceae</taxon>
        <taxon>Vogesella</taxon>
    </lineage>
</organism>
<dbReference type="PROSITE" id="PS51257">
    <property type="entry name" value="PROKAR_LIPOPROTEIN"/>
    <property type="match status" value="1"/>
</dbReference>
<accession>A0ABV1M0U4</accession>